<dbReference type="Proteomes" id="UP000472273">
    <property type="component" value="Unplaced"/>
</dbReference>
<reference evidence="2" key="2">
    <citation type="submission" date="2025-09" db="UniProtKB">
        <authorList>
            <consortium name="Ensembl"/>
        </authorList>
    </citation>
    <scope>IDENTIFICATION</scope>
</reference>
<name>A0A670Z5J9_PSETE</name>
<proteinExistence type="predicted"/>
<organism evidence="2 3">
    <name type="scientific">Pseudonaja textilis</name>
    <name type="common">Eastern brown snake</name>
    <dbReference type="NCBI Taxonomy" id="8673"/>
    <lineage>
        <taxon>Eukaryota</taxon>
        <taxon>Metazoa</taxon>
        <taxon>Chordata</taxon>
        <taxon>Craniata</taxon>
        <taxon>Vertebrata</taxon>
        <taxon>Euteleostomi</taxon>
        <taxon>Lepidosauria</taxon>
        <taxon>Squamata</taxon>
        <taxon>Bifurcata</taxon>
        <taxon>Unidentata</taxon>
        <taxon>Episquamata</taxon>
        <taxon>Toxicofera</taxon>
        <taxon>Serpentes</taxon>
        <taxon>Colubroidea</taxon>
        <taxon>Elapidae</taxon>
        <taxon>Hydrophiinae</taxon>
        <taxon>Pseudonaja</taxon>
    </lineage>
</organism>
<dbReference type="GO" id="GO:0005509">
    <property type="term" value="F:calcium ion binding"/>
    <property type="evidence" value="ECO:0007669"/>
    <property type="project" value="TreeGrafter"/>
</dbReference>
<protein>
    <recommendedName>
        <fullName evidence="1">S100/CaBP-9k-type calcium binding subdomain domain-containing protein</fullName>
    </recommendedName>
</protein>
<reference evidence="2" key="1">
    <citation type="submission" date="2025-08" db="UniProtKB">
        <authorList>
            <consortium name="Ensembl"/>
        </authorList>
    </citation>
    <scope>IDENTIFICATION</scope>
</reference>
<dbReference type="InterPro" id="IPR034325">
    <property type="entry name" value="S-100_dom"/>
</dbReference>
<dbReference type="GO" id="GO:0051896">
    <property type="term" value="P:regulation of phosphatidylinositol 3-kinase/protein kinase B signal transduction"/>
    <property type="evidence" value="ECO:0007669"/>
    <property type="project" value="TreeGrafter"/>
</dbReference>
<dbReference type="Ensembl" id="ENSPTXT00000019001.1">
    <property type="protein sequence ID" value="ENSPTXP00000018444.1"/>
    <property type="gene ID" value="ENSPTXG00000012721.1"/>
</dbReference>
<sequence>MSHLLRNIRSIICIFEKYAKDDGDCGTLSKGELKQLIQTELTNFVASPRDKKKLDAQQLLLDINGDSLVDFNEYLIFVFQIAKGCYRFLQ</sequence>
<dbReference type="PANTHER" id="PTHR11639:SF26">
    <property type="entry name" value="CORNULIN"/>
    <property type="match status" value="1"/>
</dbReference>
<dbReference type="InterPro" id="IPR013787">
    <property type="entry name" value="S100_Ca-bd_sub"/>
</dbReference>
<dbReference type="GO" id="GO:0071345">
    <property type="term" value="P:cellular response to cytokine stimulus"/>
    <property type="evidence" value="ECO:0007669"/>
    <property type="project" value="TreeGrafter"/>
</dbReference>
<dbReference type="GO" id="GO:1902808">
    <property type="term" value="P:positive regulation of cell cycle G1/S phase transition"/>
    <property type="evidence" value="ECO:0007669"/>
    <property type="project" value="TreeGrafter"/>
</dbReference>
<dbReference type="Pfam" id="PF01023">
    <property type="entry name" value="S_100"/>
    <property type="match status" value="1"/>
</dbReference>
<evidence type="ECO:0000313" key="3">
    <source>
        <dbReference type="Proteomes" id="UP000472273"/>
    </source>
</evidence>
<dbReference type="InterPro" id="IPR011992">
    <property type="entry name" value="EF-hand-dom_pair"/>
</dbReference>
<dbReference type="Gene3D" id="1.10.238.10">
    <property type="entry name" value="EF-hand"/>
    <property type="match status" value="1"/>
</dbReference>
<feature type="domain" description="S100/CaBP-9k-type calcium binding subdomain" evidence="1">
    <location>
        <begin position="4"/>
        <end position="46"/>
    </location>
</feature>
<dbReference type="GO" id="GO:0046914">
    <property type="term" value="F:transition metal ion binding"/>
    <property type="evidence" value="ECO:0007669"/>
    <property type="project" value="InterPro"/>
</dbReference>
<dbReference type="CDD" id="cd00213">
    <property type="entry name" value="S-100"/>
    <property type="match status" value="1"/>
</dbReference>
<keyword evidence="3" id="KW-1185">Reference proteome</keyword>
<accession>A0A670Z5J9</accession>
<dbReference type="PANTHER" id="PTHR11639">
    <property type="entry name" value="S100 CALCIUM-BINDING PROTEIN"/>
    <property type="match status" value="1"/>
</dbReference>
<evidence type="ECO:0000259" key="1">
    <source>
        <dbReference type="SMART" id="SM01394"/>
    </source>
</evidence>
<dbReference type="SMART" id="SM01394">
    <property type="entry name" value="S_100"/>
    <property type="match status" value="1"/>
</dbReference>
<dbReference type="GeneTree" id="ENSGT00940000154467"/>
<dbReference type="SUPFAM" id="SSF47473">
    <property type="entry name" value="EF-hand"/>
    <property type="match status" value="1"/>
</dbReference>
<evidence type="ECO:0000313" key="2">
    <source>
        <dbReference type="Ensembl" id="ENSPTXP00000018444.1"/>
    </source>
</evidence>
<dbReference type="GO" id="GO:0005615">
    <property type="term" value="C:extracellular space"/>
    <property type="evidence" value="ECO:0007669"/>
    <property type="project" value="TreeGrafter"/>
</dbReference>
<dbReference type="GO" id="GO:0048306">
    <property type="term" value="F:calcium-dependent protein binding"/>
    <property type="evidence" value="ECO:0007669"/>
    <property type="project" value="TreeGrafter"/>
</dbReference>
<dbReference type="AlphaFoldDB" id="A0A670Z5J9"/>
<dbReference type="OMA" id="THWCIPA"/>